<dbReference type="STRING" id="479434.Sthe_0665"/>
<reference evidence="2" key="1">
    <citation type="submission" date="2009-11" db="EMBL/GenBank/DDBJ databases">
        <title>The complete chromosome 1 of Sphaerobacter thermophilus DSM 20745.</title>
        <authorList>
            <person name="Lucas S."/>
            <person name="Copeland A."/>
            <person name="Lapidus A."/>
            <person name="Glavina del Rio T."/>
            <person name="Dalin E."/>
            <person name="Tice H."/>
            <person name="Bruce D."/>
            <person name="Goodwin L."/>
            <person name="Pitluck S."/>
            <person name="Kyrpides N."/>
            <person name="Mavromatis K."/>
            <person name="Ivanova N."/>
            <person name="Mikhailova N."/>
            <person name="LaButti K.M."/>
            <person name="Clum A."/>
            <person name="Sun H.I."/>
            <person name="Brettin T."/>
            <person name="Detter J.C."/>
            <person name="Han C."/>
            <person name="Larimer F."/>
            <person name="Land M."/>
            <person name="Hauser L."/>
            <person name="Markowitz V."/>
            <person name="Cheng J.F."/>
            <person name="Hugenholtz P."/>
            <person name="Woyke T."/>
            <person name="Wu D."/>
            <person name="Steenblock K."/>
            <person name="Schneider S."/>
            <person name="Pukall R."/>
            <person name="Goeker M."/>
            <person name="Klenk H.P."/>
            <person name="Eisen J.A."/>
        </authorList>
    </citation>
    <scope>NUCLEOTIDE SEQUENCE [LARGE SCALE GENOMIC DNA]</scope>
    <source>
        <strain evidence="2">ATCC 49802 / DSM 20745 / S 6022</strain>
    </source>
</reference>
<dbReference type="KEGG" id="sti:Sthe_0665"/>
<dbReference type="EMBL" id="CP001823">
    <property type="protein sequence ID" value="ACZ38102.1"/>
    <property type="molecule type" value="Genomic_DNA"/>
</dbReference>
<proteinExistence type="predicted"/>
<sequence>MKYYLKTGRGTPAEEIDEATGAAILSKGRHEGRRVVEVFTLHPSGRIDRCVERPRRKLGSNAIVSRSWLCETYMPDDPEGWGDDRYIHDAEEAVTDADPAPEAVMLVLLGAEGDSDANVAQLQSVKAHS</sequence>
<evidence type="ECO:0000313" key="1">
    <source>
        <dbReference type="EMBL" id="ACZ38102.1"/>
    </source>
</evidence>
<dbReference type="AlphaFoldDB" id="D1C1I5"/>
<dbReference type="OrthoDB" id="164060at2"/>
<protein>
    <submittedName>
        <fullName evidence="1">Uncharacterized protein</fullName>
    </submittedName>
</protein>
<dbReference type="Proteomes" id="UP000002027">
    <property type="component" value="Chromosome 1"/>
</dbReference>
<reference evidence="1 2" key="2">
    <citation type="journal article" date="2010" name="Stand. Genomic Sci.">
        <title>Complete genome sequence of Desulfohalobium retbaense type strain (HR(100)).</title>
        <authorList>
            <person name="Spring S."/>
            <person name="Nolan M."/>
            <person name="Lapidus A."/>
            <person name="Glavina Del Rio T."/>
            <person name="Copeland A."/>
            <person name="Tice H."/>
            <person name="Cheng J.F."/>
            <person name="Lucas S."/>
            <person name="Land M."/>
            <person name="Chen F."/>
            <person name="Bruce D."/>
            <person name="Goodwin L."/>
            <person name="Pitluck S."/>
            <person name="Ivanova N."/>
            <person name="Mavromatis K."/>
            <person name="Mikhailova N."/>
            <person name="Pati A."/>
            <person name="Chen A."/>
            <person name="Palaniappan K."/>
            <person name="Hauser L."/>
            <person name="Chang Y.J."/>
            <person name="Jeffries C.D."/>
            <person name="Munk C."/>
            <person name="Kiss H."/>
            <person name="Chain P."/>
            <person name="Han C."/>
            <person name="Brettin T."/>
            <person name="Detter J.C."/>
            <person name="Schuler E."/>
            <person name="Goker M."/>
            <person name="Rohde M."/>
            <person name="Bristow J."/>
            <person name="Eisen J.A."/>
            <person name="Markowitz V."/>
            <person name="Hugenholtz P."/>
            <person name="Kyrpides N.C."/>
            <person name="Klenk H.P."/>
        </authorList>
    </citation>
    <scope>NUCLEOTIDE SEQUENCE [LARGE SCALE GENOMIC DNA]</scope>
    <source>
        <strain evidence="2">ATCC 49802 / DSM 20745 / S 6022</strain>
    </source>
</reference>
<dbReference type="HOGENOM" id="CLU_1947464_0_0_0"/>
<evidence type="ECO:0000313" key="2">
    <source>
        <dbReference type="Proteomes" id="UP000002027"/>
    </source>
</evidence>
<dbReference type="InParanoid" id="D1C1I5"/>
<dbReference type="RefSeq" id="WP_012871149.1">
    <property type="nucleotide sequence ID" value="NC_013523.1"/>
</dbReference>
<keyword evidence="2" id="KW-1185">Reference proteome</keyword>
<gene>
    <name evidence="1" type="ordered locus">Sthe_0665</name>
</gene>
<accession>D1C1I5</accession>
<dbReference type="eggNOG" id="ENOG5030TBZ">
    <property type="taxonomic scope" value="Bacteria"/>
</dbReference>
<name>D1C1I5_SPHTD</name>
<organism evidence="1 2">
    <name type="scientific">Sphaerobacter thermophilus (strain ATCC 49802 / DSM 20745 / KCCM 41009 / NCIMB 13125 / S 6022)</name>
    <dbReference type="NCBI Taxonomy" id="479434"/>
    <lineage>
        <taxon>Bacteria</taxon>
        <taxon>Pseudomonadati</taxon>
        <taxon>Thermomicrobiota</taxon>
        <taxon>Thermomicrobia</taxon>
        <taxon>Sphaerobacterales</taxon>
        <taxon>Sphaerobacterineae</taxon>
        <taxon>Sphaerobacteraceae</taxon>
        <taxon>Sphaerobacter</taxon>
    </lineage>
</organism>